<protein>
    <submittedName>
        <fullName evidence="2">Uncharacterized protein</fullName>
    </submittedName>
</protein>
<dbReference type="Proteomes" id="UP000800035">
    <property type="component" value="Unassembled WGS sequence"/>
</dbReference>
<reference evidence="2" key="1">
    <citation type="journal article" date="2020" name="Stud. Mycol.">
        <title>101 Dothideomycetes genomes: a test case for predicting lifestyles and emergence of pathogens.</title>
        <authorList>
            <person name="Haridas S."/>
            <person name="Albert R."/>
            <person name="Binder M."/>
            <person name="Bloem J."/>
            <person name="Labutti K."/>
            <person name="Salamov A."/>
            <person name="Andreopoulos B."/>
            <person name="Baker S."/>
            <person name="Barry K."/>
            <person name="Bills G."/>
            <person name="Bluhm B."/>
            <person name="Cannon C."/>
            <person name="Castanera R."/>
            <person name="Culley D."/>
            <person name="Daum C."/>
            <person name="Ezra D."/>
            <person name="Gonzalez J."/>
            <person name="Henrissat B."/>
            <person name="Kuo A."/>
            <person name="Liang C."/>
            <person name="Lipzen A."/>
            <person name="Lutzoni F."/>
            <person name="Magnuson J."/>
            <person name="Mondo S."/>
            <person name="Nolan M."/>
            <person name="Ohm R."/>
            <person name="Pangilinan J."/>
            <person name="Park H.-J."/>
            <person name="Ramirez L."/>
            <person name="Alfaro M."/>
            <person name="Sun H."/>
            <person name="Tritt A."/>
            <person name="Yoshinaga Y."/>
            <person name="Zwiers L.-H."/>
            <person name="Turgeon B."/>
            <person name="Goodwin S."/>
            <person name="Spatafora J."/>
            <person name="Crous P."/>
            <person name="Grigoriev I."/>
        </authorList>
    </citation>
    <scope>NUCLEOTIDE SEQUENCE</scope>
    <source>
        <strain evidence="2">CBS 675.92</strain>
    </source>
</reference>
<evidence type="ECO:0000256" key="1">
    <source>
        <dbReference type="SAM" id="MobiDB-lite"/>
    </source>
</evidence>
<feature type="region of interest" description="Disordered" evidence="1">
    <location>
        <begin position="160"/>
        <end position="188"/>
    </location>
</feature>
<dbReference type="EMBL" id="ML976978">
    <property type="protein sequence ID" value="KAF1962687.1"/>
    <property type="molecule type" value="Genomic_DNA"/>
</dbReference>
<evidence type="ECO:0000313" key="3">
    <source>
        <dbReference type="Proteomes" id="UP000800035"/>
    </source>
</evidence>
<feature type="compositionally biased region" description="Basic and acidic residues" evidence="1">
    <location>
        <begin position="267"/>
        <end position="282"/>
    </location>
</feature>
<dbReference type="AlphaFoldDB" id="A0A6A5UNN7"/>
<keyword evidence="3" id="KW-1185">Reference proteome</keyword>
<feature type="region of interest" description="Disordered" evidence="1">
    <location>
        <begin position="1"/>
        <end position="29"/>
    </location>
</feature>
<name>A0A6A5UNN7_9PLEO</name>
<proteinExistence type="predicted"/>
<evidence type="ECO:0000313" key="2">
    <source>
        <dbReference type="EMBL" id="KAF1962687.1"/>
    </source>
</evidence>
<sequence>MFPTLDANHNPASGNVEVTPHGSVAATERPPASLSVQTSPFALTTSHDVAAGATRGQPEHSAGFACPVEKAADMHAEYFLCRTGCAKAQVTQVRTHVKNCHRPGLSFHRRCGKYFNNQAECAEHEVACRVWKRWRRTREANEEAWMELYDFLNPNTCRPSSPYNPSAPTIGDLPIPPGLAAPTPSTGSAFESQAIAPYQTMQDYVADECSEEAMDARGSKEDVDAKSEDDNKPSGNMIVKKDIKDEHEVEDNKEQPITTTNNSEEGMDPRVRDEGEDGDKVNDGTYRYQEQQ</sequence>
<gene>
    <name evidence="2" type="ORF">CC80DRAFT_588218</name>
</gene>
<dbReference type="OrthoDB" id="10498310at2759"/>
<feature type="compositionally biased region" description="Polar residues" evidence="1">
    <location>
        <begin position="255"/>
        <end position="264"/>
    </location>
</feature>
<feature type="compositionally biased region" description="Basic and acidic residues" evidence="1">
    <location>
        <begin position="214"/>
        <end position="232"/>
    </location>
</feature>
<accession>A0A6A5UNN7</accession>
<feature type="compositionally biased region" description="Basic and acidic residues" evidence="1">
    <location>
        <begin position="239"/>
        <end position="254"/>
    </location>
</feature>
<organism evidence="2 3">
    <name type="scientific">Byssothecium circinans</name>
    <dbReference type="NCBI Taxonomy" id="147558"/>
    <lineage>
        <taxon>Eukaryota</taxon>
        <taxon>Fungi</taxon>
        <taxon>Dikarya</taxon>
        <taxon>Ascomycota</taxon>
        <taxon>Pezizomycotina</taxon>
        <taxon>Dothideomycetes</taxon>
        <taxon>Pleosporomycetidae</taxon>
        <taxon>Pleosporales</taxon>
        <taxon>Massarineae</taxon>
        <taxon>Massarinaceae</taxon>
        <taxon>Byssothecium</taxon>
    </lineage>
</organism>
<feature type="region of interest" description="Disordered" evidence="1">
    <location>
        <begin position="211"/>
        <end position="292"/>
    </location>
</feature>